<keyword evidence="3" id="KW-0808">Transferase</keyword>
<dbReference type="InterPro" id="IPR013216">
    <property type="entry name" value="Methyltransf_11"/>
</dbReference>
<sequence>MSTLHQSPGRSADGSAGDADYGRIGAGYTSYRQPEPQIEVAIRRALGDARTVLNVGAGAGSYEPRDLDVTAVEPSAQMRAQRPAGRVAAIDGTAEDLPFADNSFDAAMATFTVHQWSDLKAGLAEVRRVTRGAVVVLTCDPTLLRRFWLYDYAPEAIDTEARRYPPVDAIASGLGRGQVASLPIPLHCTDGFGEAYYGRPERLLDPGARKANSAWSFVGPEVHERFETDLGRDLSDGSWDAKHGHLREQPHFEGSLVLIVSPGDRSGGVA</sequence>
<dbReference type="Proteomes" id="UP000638648">
    <property type="component" value="Unassembled WGS sequence"/>
</dbReference>
<evidence type="ECO:0000256" key="1">
    <source>
        <dbReference type="SAM" id="MobiDB-lite"/>
    </source>
</evidence>
<proteinExistence type="predicted"/>
<dbReference type="GO" id="GO:0032259">
    <property type="term" value="P:methylation"/>
    <property type="evidence" value="ECO:0007669"/>
    <property type="project" value="UniProtKB-KW"/>
</dbReference>
<dbReference type="EMBL" id="JADBEM010000001">
    <property type="protein sequence ID" value="MBE1608928.1"/>
    <property type="molecule type" value="Genomic_DNA"/>
</dbReference>
<dbReference type="Pfam" id="PF08241">
    <property type="entry name" value="Methyltransf_11"/>
    <property type="match status" value="1"/>
</dbReference>
<dbReference type="PANTHER" id="PTHR43591:SF24">
    <property type="entry name" value="2-METHOXY-6-POLYPRENYL-1,4-BENZOQUINOL METHYLASE, MITOCHONDRIAL"/>
    <property type="match status" value="1"/>
</dbReference>
<protein>
    <submittedName>
        <fullName evidence="3">SAM-dependent methyltransferase</fullName>
    </submittedName>
</protein>
<dbReference type="RefSeq" id="WP_192752612.1">
    <property type="nucleotide sequence ID" value="NZ_BAABJL010000113.1"/>
</dbReference>
<dbReference type="SUPFAM" id="SSF53335">
    <property type="entry name" value="S-adenosyl-L-methionine-dependent methyltransferases"/>
    <property type="match status" value="1"/>
</dbReference>
<dbReference type="Gene3D" id="3.40.50.150">
    <property type="entry name" value="Vaccinia Virus protein VP39"/>
    <property type="match status" value="1"/>
</dbReference>
<keyword evidence="3" id="KW-0489">Methyltransferase</keyword>
<accession>A0A927RMH8</accession>
<dbReference type="AlphaFoldDB" id="A0A927RMH8"/>
<reference evidence="3" key="1">
    <citation type="submission" date="2020-10" db="EMBL/GenBank/DDBJ databases">
        <title>Sequencing the genomes of 1000 actinobacteria strains.</title>
        <authorList>
            <person name="Klenk H.-P."/>
        </authorList>
    </citation>
    <scope>NUCLEOTIDE SEQUENCE</scope>
    <source>
        <strain evidence="3">DSM 45354</strain>
    </source>
</reference>
<gene>
    <name evidence="3" type="ORF">HEB94_005776</name>
</gene>
<dbReference type="PANTHER" id="PTHR43591">
    <property type="entry name" value="METHYLTRANSFERASE"/>
    <property type="match status" value="1"/>
</dbReference>
<keyword evidence="4" id="KW-1185">Reference proteome</keyword>
<feature type="region of interest" description="Disordered" evidence="1">
    <location>
        <begin position="1"/>
        <end position="20"/>
    </location>
</feature>
<feature type="domain" description="Methyltransferase type 11" evidence="2">
    <location>
        <begin position="53"/>
        <end position="131"/>
    </location>
</feature>
<evidence type="ECO:0000313" key="3">
    <source>
        <dbReference type="EMBL" id="MBE1608928.1"/>
    </source>
</evidence>
<dbReference type="InterPro" id="IPR029063">
    <property type="entry name" value="SAM-dependent_MTases_sf"/>
</dbReference>
<dbReference type="GO" id="GO:0008757">
    <property type="term" value="F:S-adenosylmethionine-dependent methyltransferase activity"/>
    <property type="evidence" value="ECO:0007669"/>
    <property type="project" value="InterPro"/>
</dbReference>
<comment type="caution">
    <text evidence="3">The sequence shown here is derived from an EMBL/GenBank/DDBJ whole genome shotgun (WGS) entry which is preliminary data.</text>
</comment>
<evidence type="ECO:0000313" key="4">
    <source>
        <dbReference type="Proteomes" id="UP000638648"/>
    </source>
</evidence>
<organism evidence="3 4">
    <name type="scientific">Actinopolymorpha pittospori</name>
    <dbReference type="NCBI Taxonomy" id="648752"/>
    <lineage>
        <taxon>Bacteria</taxon>
        <taxon>Bacillati</taxon>
        <taxon>Actinomycetota</taxon>
        <taxon>Actinomycetes</taxon>
        <taxon>Propionibacteriales</taxon>
        <taxon>Actinopolymorphaceae</taxon>
        <taxon>Actinopolymorpha</taxon>
    </lineage>
</organism>
<evidence type="ECO:0000259" key="2">
    <source>
        <dbReference type="Pfam" id="PF08241"/>
    </source>
</evidence>
<name>A0A927RMH8_9ACTN</name>
<dbReference type="CDD" id="cd02440">
    <property type="entry name" value="AdoMet_MTases"/>
    <property type="match status" value="1"/>
</dbReference>